<feature type="compositionally biased region" description="Basic and acidic residues" evidence="1">
    <location>
        <begin position="114"/>
        <end position="136"/>
    </location>
</feature>
<dbReference type="Proteomes" id="UP000799302">
    <property type="component" value="Unassembled WGS sequence"/>
</dbReference>
<evidence type="ECO:0000313" key="2">
    <source>
        <dbReference type="EMBL" id="KAF2665174.1"/>
    </source>
</evidence>
<organism evidence="2 3">
    <name type="scientific">Microthyrium microscopicum</name>
    <dbReference type="NCBI Taxonomy" id="703497"/>
    <lineage>
        <taxon>Eukaryota</taxon>
        <taxon>Fungi</taxon>
        <taxon>Dikarya</taxon>
        <taxon>Ascomycota</taxon>
        <taxon>Pezizomycotina</taxon>
        <taxon>Dothideomycetes</taxon>
        <taxon>Dothideomycetes incertae sedis</taxon>
        <taxon>Microthyriales</taxon>
        <taxon>Microthyriaceae</taxon>
        <taxon>Microthyrium</taxon>
    </lineage>
</organism>
<proteinExistence type="predicted"/>
<feature type="region of interest" description="Disordered" evidence="1">
    <location>
        <begin position="113"/>
        <end position="188"/>
    </location>
</feature>
<dbReference type="AlphaFoldDB" id="A0A6A6U2K1"/>
<sequence>MMGPRMMGGPQMLNQQTPMNVVPVANCPHKRRHVCKSCRRGLPVAAYNAPMVQPMGYNNVGFTNGAYSNNNMGQAVGYNNAGYMNGRYNNGGYSRRRGPIGLIIGGIVDAVQSHQEKKKDGKSRDMTQEPVYDQHHQATRSDPVLLRQVDVSDSEDEEDLPPRYSSHMERDGQRGVAQNQASVPEKVF</sequence>
<keyword evidence="3" id="KW-1185">Reference proteome</keyword>
<reference evidence="2" key="1">
    <citation type="journal article" date="2020" name="Stud. Mycol.">
        <title>101 Dothideomycetes genomes: a test case for predicting lifestyles and emergence of pathogens.</title>
        <authorList>
            <person name="Haridas S."/>
            <person name="Albert R."/>
            <person name="Binder M."/>
            <person name="Bloem J."/>
            <person name="Labutti K."/>
            <person name="Salamov A."/>
            <person name="Andreopoulos B."/>
            <person name="Baker S."/>
            <person name="Barry K."/>
            <person name="Bills G."/>
            <person name="Bluhm B."/>
            <person name="Cannon C."/>
            <person name="Castanera R."/>
            <person name="Culley D."/>
            <person name="Daum C."/>
            <person name="Ezra D."/>
            <person name="Gonzalez J."/>
            <person name="Henrissat B."/>
            <person name="Kuo A."/>
            <person name="Liang C."/>
            <person name="Lipzen A."/>
            <person name="Lutzoni F."/>
            <person name="Magnuson J."/>
            <person name="Mondo S."/>
            <person name="Nolan M."/>
            <person name="Ohm R."/>
            <person name="Pangilinan J."/>
            <person name="Park H.-J."/>
            <person name="Ramirez L."/>
            <person name="Alfaro M."/>
            <person name="Sun H."/>
            <person name="Tritt A."/>
            <person name="Yoshinaga Y."/>
            <person name="Zwiers L.-H."/>
            <person name="Turgeon B."/>
            <person name="Goodwin S."/>
            <person name="Spatafora J."/>
            <person name="Crous P."/>
            <person name="Grigoriev I."/>
        </authorList>
    </citation>
    <scope>NUCLEOTIDE SEQUENCE</scope>
    <source>
        <strain evidence="2">CBS 115976</strain>
    </source>
</reference>
<evidence type="ECO:0000313" key="3">
    <source>
        <dbReference type="Proteomes" id="UP000799302"/>
    </source>
</evidence>
<dbReference type="EMBL" id="MU004241">
    <property type="protein sequence ID" value="KAF2665174.1"/>
    <property type="molecule type" value="Genomic_DNA"/>
</dbReference>
<protein>
    <submittedName>
        <fullName evidence="2">Uncharacterized protein</fullName>
    </submittedName>
</protein>
<name>A0A6A6U2K1_9PEZI</name>
<evidence type="ECO:0000256" key="1">
    <source>
        <dbReference type="SAM" id="MobiDB-lite"/>
    </source>
</evidence>
<gene>
    <name evidence="2" type="ORF">BT63DRAFT_429111</name>
</gene>
<accession>A0A6A6U2K1</accession>